<proteinExistence type="predicted"/>
<protein>
    <recommendedName>
        <fullName evidence="2">DUF4859 domain-containing protein</fullName>
    </recommendedName>
</protein>
<dbReference type="Pfam" id="PF16151">
    <property type="entry name" value="DUF4859"/>
    <property type="match status" value="1"/>
</dbReference>
<dbReference type="InterPro" id="IPR045690">
    <property type="entry name" value="DUF6055"/>
</dbReference>
<organism evidence="3 4">
    <name type="scientific">Xylanibacter ruminicola</name>
    <name type="common">Prevotella ruminicola</name>
    <dbReference type="NCBI Taxonomy" id="839"/>
    <lineage>
        <taxon>Bacteria</taxon>
        <taxon>Pseudomonadati</taxon>
        <taxon>Bacteroidota</taxon>
        <taxon>Bacteroidia</taxon>
        <taxon>Bacteroidales</taxon>
        <taxon>Prevotellaceae</taxon>
        <taxon>Xylanibacter</taxon>
    </lineage>
</organism>
<reference evidence="3 4" key="1">
    <citation type="submission" date="2016-10" db="EMBL/GenBank/DDBJ databases">
        <authorList>
            <person name="de Groot N.N."/>
        </authorList>
    </citation>
    <scope>NUCLEOTIDE SEQUENCE [LARGE SCALE GENOMIC DNA]</scope>
    <source>
        <strain evidence="3 4">AR32</strain>
    </source>
</reference>
<evidence type="ECO:0000313" key="3">
    <source>
        <dbReference type="EMBL" id="SEF59292.1"/>
    </source>
</evidence>
<feature type="domain" description="DUF4859" evidence="2">
    <location>
        <begin position="649"/>
        <end position="762"/>
    </location>
</feature>
<dbReference type="EMBL" id="FNUV01000002">
    <property type="protein sequence ID" value="SEF59292.1"/>
    <property type="molecule type" value="Genomic_DNA"/>
</dbReference>
<dbReference type="InterPro" id="IPR013783">
    <property type="entry name" value="Ig-like_fold"/>
</dbReference>
<dbReference type="InterPro" id="IPR024361">
    <property type="entry name" value="BACON"/>
</dbReference>
<name>A0A1H5T8V6_XYLRU</name>
<evidence type="ECO:0000256" key="1">
    <source>
        <dbReference type="SAM" id="SignalP"/>
    </source>
</evidence>
<keyword evidence="1" id="KW-0732">Signal</keyword>
<dbReference type="InterPro" id="IPR032339">
    <property type="entry name" value="DUF4859"/>
</dbReference>
<dbReference type="Gene3D" id="2.60.40.10">
    <property type="entry name" value="Immunoglobulins"/>
    <property type="match status" value="1"/>
</dbReference>
<feature type="signal peptide" evidence="1">
    <location>
        <begin position="1"/>
        <end position="23"/>
    </location>
</feature>
<dbReference type="AlphaFoldDB" id="A0A1H5T8V6"/>
<gene>
    <name evidence="3" type="ORF">SAMN05216354_0933</name>
</gene>
<dbReference type="Proteomes" id="UP000236735">
    <property type="component" value="Unassembled WGS sequence"/>
</dbReference>
<evidence type="ECO:0000259" key="2">
    <source>
        <dbReference type="Pfam" id="PF16151"/>
    </source>
</evidence>
<evidence type="ECO:0000313" key="4">
    <source>
        <dbReference type="Proteomes" id="UP000236735"/>
    </source>
</evidence>
<accession>A0A1H5T8V6</accession>
<dbReference type="CDD" id="cd14948">
    <property type="entry name" value="BACON"/>
    <property type="match status" value="1"/>
</dbReference>
<dbReference type="RefSeq" id="WP_103915384.1">
    <property type="nucleotide sequence ID" value="NZ_FNUV01000002.1"/>
</dbReference>
<dbReference type="PROSITE" id="PS51257">
    <property type="entry name" value="PROKAR_LIPOPROTEIN"/>
    <property type="match status" value="1"/>
</dbReference>
<dbReference type="Pfam" id="PF19527">
    <property type="entry name" value="DUF6055"/>
    <property type="match status" value="1"/>
</dbReference>
<feature type="chain" id="PRO_5009284739" description="DUF4859 domain-containing protein" evidence="1">
    <location>
        <begin position="24"/>
        <end position="776"/>
    </location>
</feature>
<sequence>MKNLSRLMSKSALVALLALGLLACTSDDEVIFGNITIAESELNKTVEWDEVESSITFTANDKWTASVSDVTTRAANTKIEWLTLTVNSGNAGEVKMPFCLKKNDSEFYRDAQIEIRCGDKTSIINVHQNQNPDAVHTMDKSQVENFDKYICPGKWNEGFEKGVDNMLRDDAKWSFWRMKQSEHFFVFWEPGFGYDPNGSDVPAALRVNIDDLLQKAEQFYTTNVEKLKMVTVGQGKSQLDKYKMQIYLLYQEDWLATGSGYDNQIGALWVNPSTCQPVGSTIAHEIGHSFQYQVSCDKLLNGQAEETSYGMNGGFRYGFGDNGAGGCSYWEQCAQWQSFQDYPEECFTQNSNVSVWLRSHHRHFNHEFMRYASYWLPYFLTQKHGIEAYGRIWQESTFPEDPIQTYARLFCGSDMEKFYDEYYEYAARCVNYDFDAVHQYLANNESAANYSTNMLPKNGGFQPTYDNCPGTTGFNAIELNVPKAGTKVKANLKAVAPGSELVSGDVGKVVDGDGNTKGNATTYNQQTNTSSAYRVGFVAICGGKSVYGTMAKGKDAVAEMQIPANTDKLYLVVVATPTDYQRQAWDDDETNDLQWPYNVKFENTGVKGFIDIPSGNPESVNVATTNITGLDAANDSWVDIGYNLLENGQMETIAKAFKMQPAELVAAIIPRGDEAVTPTEGKIAFGLTQPDGSISYNYSANGIGFWMTAAGAQTGWGNNHVFYFEYDGAYTLNIGHLPPGDTAVVGKGDVLTFKPTLIYTKDGKTYTAVMTIKLHF</sequence>